<proteinExistence type="predicted"/>
<dbReference type="RefSeq" id="WP_204008090.1">
    <property type="nucleotide sequence ID" value="NZ_BOPG01000078.1"/>
</dbReference>
<evidence type="ECO:0000313" key="3">
    <source>
        <dbReference type="Proteomes" id="UP000612585"/>
    </source>
</evidence>
<name>A0A8J3ZJ76_9ACTN</name>
<dbReference type="Proteomes" id="UP000612585">
    <property type="component" value="Unassembled WGS sequence"/>
</dbReference>
<organism evidence="2 3">
    <name type="scientific">Virgisporangium aurantiacum</name>
    <dbReference type="NCBI Taxonomy" id="175570"/>
    <lineage>
        <taxon>Bacteria</taxon>
        <taxon>Bacillati</taxon>
        <taxon>Actinomycetota</taxon>
        <taxon>Actinomycetes</taxon>
        <taxon>Micromonosporales</taxon>
        <taxon>Micromonosporaceae</taxon>
        <taxon>Virgisporangium</taxon>
    </lineage>
</organism>
<evidence type="ECO:0000313" key="2">
    <source>
        <dbReference type="EMBL" id="GIJ62438.1"/>
    </source>
</evidence>
<dbReference type="AlphaFoldDB" id="A0A8J3ZJ76"/>
<comment type="caution">
    <text evidence="2">The sequence shown here is derived from an EMBL/GenBank/DDBJ whole genome shotgun (WGS) entry which is preliminary data.</text>
</comment>
<keyword evidence="3" id="KW-1185">Reference proteome</keyword>
<feature type="compositionally biased region" description="Pro residues" evidence="1">
    <location>
        <begin position="157"/>
        <end position="176"/>
    </location>
</feature>
<feature type="region of interest" description="Disordered" evidence="1">
    <location>
        <begin position="141"/>
        <end position="180"/>
    </location>
</feature>
<gene>
    <name evidence="2" type="ORF">Vau01_099540</name>
</gene>
<protein>
    <submittedName>
        <fullName evidence="2">Uncharacterized protein</fullName>
    </submittedName>
</protein>
<dbReference type="EMBL" id="BOPG01000078">
    <property type="protein sequence ID" value="GIJ62438.1"/>
    <property type="molecule type" value="Genomic_DNA"/>
</dbReference>
<dbReference type="Gene3D" id="3.90.176.10">
    <property type="entry name" value="Toxin ADP-ribosyltransferase, Chain A, domain 1"/>
    <property type="match status" value="1"/>
</dbReference>
<sequence>MLDTRTDMVGTRLPAGWSFLAEPVLTGDPVPGAFVVEINVDAGGFRVDGRLTPPSVVARAVAAVRASAGADAGRDDPVLVVPHGPIPAGPAADLLYGALADALGVLVTASDGPVVLVGDKLTTPGEIQWWAPARGVVGVGGDFPTAGPTTSAHPVDPAIPTPPPPAPPAPPPPPAEPARGRAAVVLAARADHEPHPVTVTRLNGVHAHALDAARWTRRWTGVETPPPPPSPGTGPGAIDPVRAEDGCAPAGQVGTDPEPGPPPPETTDQPTRPVWIAAAHWGTDERTLLRRAIRQRYDTHARAVGRTIAEEPGLHAGRPSTDLVTDLVALRAYDVDDRDAVNAALRTGTGTDRELLLARGAAAGLGRLPAVFGPVFASGDTDLIGRPGDELVEPGFLDADLVRTVPDGVPVEYVIWSVSAHRLGSLSPERPTSVLFGPGSRFVVLAVDRPTHAADDGAPVRVLLRDRTDRQDGRSGLDERLITRLRLALEQPSAREHRRPLSIAPGFDARGNPFTAADPIASHGGQ</sequence>
<reference evidence="2" key="1">
    <citation type="submission" date="2021-01" db="EMBL/GenBank/DDBJ databases">
        <title>Whole genome shotgun sequence of Virgisporangium aurantiacum NBRC 16421.</title>
        <authorList>
            <person name="Komaki H."/>
            <person name="Tamura T."/>
        </authorList>
    </citation>
    <scope>NUCLEOTIDE SEQUENCE</scope>
    <source>
        <strain evidence="2">NBRC 16421</strain>
    </source>
</reference>
<accession>A0A8J3ZJ76</accession>
<evidence type="ECO:0000256" key="1">
    <source>
        <dbReference type="SAM" id="MobiDB-lite"/>
    </source>
</evidence>
<feature type="region of interest" description="Disordered" evidence="1">
    <location>
        <begin position="219"/>
        <end position="271"/>
    </location>
</feature>
<feature type="region of interest" description="Disordered" evidence="1">
    <location>
        <begin position="493"/>
        <end position="526"/>
    </location>
</feature>